<accession>A0ABU5V5T2</accession>
<keyword evidence="3" id="KW-1185">Reference proteome</keyword>
<name>A0ABU5V5T2_9GAMM</name>
<keyword evidence="1" id="KW-0472">Membrane</keyword>
<evidence type="ECO:0000313" key="3">
    <source>
        <dbReference type="Proteomes" id="UP001301653"/>
    </source>
</evidence>
<reference evidence="2 3" key="1">
    <citation type="submission" date="2023-12" db="EMBL/GenBank/DDBJ databases">
        <title>Stenotrophomonas guangdongensis sp. nov., isolated from wilted pepper plants (Capsicum annuum).</title>
        <authorList>
            <person name="Qiu M."/>
            <person name="Li Y."/>
            <person name="Liu Q."/>
            <person name="Zhang X."/>
            <person name="Huang Y."/>
            <person name="Guo R."/>
            <person name="Hu M."/>
            <person name="Zhou J."/>
            <person name="Zhou X."/>
        </authorList>
    </citation>
    <scope>NUCLEOTIDE SEQUENCE [LARGE SCALE GENOMIC DNA]</scope>
    <source>
        <strain evidence="2 3">MH1</strain>
    </source>
</reference>
<comment type="caution">
    <text evidence="2">The sequence shown here is derived from an EMBL/GenBank/DDBJ whole genome shotgun (WGS) entry which is preliminary data.</text>
</comment>
<dbReference type="InterPro" id="IPR011990">
    <property type="entry name" value="TPR-like_helical_dom_sf"/>
</dbReference>
<dbReference type="Proteomes" id="UP001301653">
    <property type="component" value="Unassembled WGS sequence"/>
</dbReference>
<evidence type="ECO:0000313" key="2">
    <source>
        <dbReference type="EMBL" id="MEA5668721.1"/>
    </source>
</evidence>
<dbReference type="RefSeq" id="WP_243694031.1">
    <property type="nucleotide sequence ID" value="NZ_JAYFUH010000249.1"/>
</dbReference>
<dbReference type="Gene3D" id="1.25.40.10">
    <property type="entry name" value="Tetratricopeptide repeat domain"/>
    <property type="match status" value="1"/>
</dbReference>
<feature type="transmembrane region" description="Helical" evidence="1">
    <location>
        <begin position="36"/>
        <end position="54"/>
    </location>
</feature>
<gene>
    <name evidence="2" type="ORF">VA603_14335</name>
</gene>
<keyword evidence="1" id="KW-0812">Transmembrane</keyword>
<organism evidence="2 3">
    <name type="scientific">Stenotrophomonas capsici</name>
    <dbReference type="NCBI Taxonomy" id="3110230"/>
    <lineage>
        <taxon>Bacteria</taxon>
        <taxon>Pseudomonadati</taxon>
        <taxon>Pseudomonadota</taxon>
        <taxon>Gammaproteobacteria</taxon>
        <taxon>Lysobacterales</taxon>
        <taxon>Lysobacteraceae</taxon>
        <taxon>Stenotrophomonas</taxon>
    </lineage>
</organism>
<dbReference type="EMBL" id="JAYFUH010000249">
    <property type="protein sequence ID" value="MEA5668721.1"/>
    <property type="molecule type" value="Genomic_DNA"/>
</dbReference>
<sequence length="517" mass="56330">MENWRHRCRQGLETLGDTLRLYGRWWVARGWNSPRAWRSIGLGVAALALLLTLLRQPLADWFWPETRIQQLLDDGRRALAQGRLTAPDGDGARELFAAAAALDPDRRDVQDALVQTGQAALAQARRQMGAGQLAAARTSLELARQLQAPSAEIEQIERALQHGSREQDGVEQLLRDAEAAHLAGSLDDGPDSALPLYQRVLAVQPDRMQALEGRDDALSDLLARASGDANEGRLADAAALLQRVERYDPGHAELPAAKAALNAALEQRARQGERELARGRLAQAAESFQKVLAVGEDAAARRGLQRIAVAQAQEATRLASDFHFGQAEAALAQARALAPDSTEVAAAEQAVQRARDARQSMETPLSNAERERRLKRLLAQLQEAEAREQWLLPPGSSAYDRFKAAQALAPQDARVRRAAARIQPAARQCMEDNLRGNRLRAARTCLDAWQALAPSDPALAPAHRRLAQRWLAVGSERLGMGDTAFAAQALQQARQIDPGTPEIHAFAERVRSAGPGP</sequence>
<proteinExistence type="predicted"/>
<keyword evidence="1" id="KW-1133">Transmembrane helix</keyword>
<protein>
    <recommendedName>
        <fullName evidence="4">Transmembrane protein</fullName>
    </recommendedName>
</protein>
<evidence type="ECO:0008006" key="4">
    <source>
        <dbReference type="Google" id="ProtNLM"/>
    </source>
</evidence>
<evidence type="ECO:0000256" key="1">
    <source>
        <dbReference type="SAM" id="Phobius"/>
    </source>
</evidence>